<proteinExistence type="predicted"/>
<reference evidence="2 3" key="1">
    <citation type="submission" date="2019-01" db="EMBL/GenBank/DDBJ databases">
        <title>Draft genome sequence of Psathyrella aberdarensis IHI B618.</title>
        <authorList>
            <person name="Buettner E."/>
            <person name="Kellner H."/>
        </authorList>
    </citation>
    <scope>NUCLEOTIDE SEQUENCE [LARGE SCALE GENOMIC DNA]</scope>
    <source>
        <strain evidence="2 3">IHI B618</strain>
    </source>
</reference>
<sequence length="922" mass="99582">MSASSNNTATNPRTSIKDLLHQLKHREREILQNSSSPQSVETQNLRTIHADLSSTAAAPYEGPPPGLPHPPAFRQDTISARDAGDTLPAPGNGYDDPGHRTPSVPVPPAIASPPDLVSLDVDSAINKAAGHAGEHAGENRKGGHKARKRTSTKKKPNPSRPKQLPQAAPSDDSYEELADRPLDPGDSVYRGSSRRSRVESVDLMRGRSPPVTRKSARIQSSNRGANIKATDRADPDKSLVDAETAAGASAVHAHSLASSQGSDVAAIKRSRSDGDISIADPSRNTSPNTPPAKRLRTLLQGESPPVPETVDNIAGNEYGHAARLGDILKSYKFTGGAQAKPPPNLDSAANITSSVNGHLFVDLEAVEEDPKSGSGSDVDPESMDLDQYDVNDPFIDDTPLSDNEHSALALRSRSRVSSKRREVDLVDRSPSQPINGGADGDIAPDDFSGFDTDDDASLANFYKKFKERRRKLILRRQREADAILNEEPASKRQKNKGKAKAHTTSDDDHNLLPEEHFPEDGLAYDSLSENERKAILEAIEDSRHTQIIDHRVGESSRQGGPGPNGAGRGAARRVSFPNSTCPNPDQTTSPVAPLTPSPAGSMTMADLIAHTTPTHSIAAPTLQTPPTPTHPHTTRRCTVLPETCLVNDTALQDPVLAGDYSNLPPLRPGELIPWSDMPGPGQVFFSAWGDQCPDMNGLSAYSALCFVDDGNMTNPSRSSPVNTEVREVPGGRFHLYRDGQPLLAVSPVFLEQSQLLTPSTTGLTQKYIRGIMHSQEWERFVAWTCMAFGHATLAAQLAKDALQFSTRPRFDSKDDGKKKSNQMFKNSRSPSTRSNATPNRVTADSFSLPTDGSVPVYDARTSNFNFLHDLPNIADLPRWEHEIPYGSFVVVGYTLAVYRAKGGNWSLACNVQWAVIVGMAPN</sequence>
<feature type="region of interest" description="Disordered" evidence="1">
    <location>
        <begin position="808"/>
        <end position="845"/>
    </location>
</feature>
<feature type="compositionally biased region" description="Polar residues" evidence="1">
    <location>
        <begin position="821"/>
        <end position="845"/>
    </location>
</feature>
<feature type="compositionally biased region" description="Basic and acidic residues" evidence="1">
    <location>
        <begin position="545"/>
        <end position="554"/>
    </location>
</feature>
<feature type="compositionally biased region" description="Basic residues" evidence="1">
    <location>
        <begin position="491"/>
        <end position="501"/>
    </location>
</feature>
<feature type="compositionally biased region" description="Basic and acidic residues" evidence="1">
    <location>
        <begin position="196"/>
        <end position="205"/>
    </location>
</feature>
<feature type="compositionally biased region" description="Polar residues" evidence="1">
    <location>
        <begin position="31"/>
        <end position="46"/>
    </location>
</feature>
<comment type="caution">
    <text evidence="2">The sequence shown here is derived from an EMBL/GenBank/DDBJ whole genome shotgun (WGS) entry which is preliminary data.</text>
</comment>
<accession>A0A4Q2DG00</accession>
<feature type="compositionally biased region" description="Gly residues" evidence="1">
    <location>
        <begin position="559"/>
        <end position="568"/>
    </location>
</feature>
<dbReference type="OrthoDB" id="3063746at2759"/>
<feature type="region of interest" description="Disordered" evidence="1">
    <location>
        <begin position="419"/>
        <end position="450"/>
    </location>
</feature>
<feature type="compositionally biased region" description="Basic and acidic residues" evidence="1">
    <location>
        <begin position="229"/>
        <end position="239"/>
    </location>
</feature>
<feature type="compositionally biased region" description="Basic and acidic residues" evidence="1">
    <location>
        <begin position="808"/>
        <end position="818"/>
    </location>
</feature>
<feature type="region of interest" description="Disordered" evidence="1">
    <location>
        <begin position="252"/>
        <end position="312"/>
    </location>
</feature>
<feature type="region of interest" description="Disordered" evidence="1">
    <location>
        <begin position="545"/>
        <end position="601"/>
    </location>
</feature>
<feature type="compositionally biased region" description="Basic and acidic residues" evidence="1">
    <location>
        <begin position="132"/>
        <end position="141"/>
    </location>
</feature>
<dbReference type="Proteomes" id="UP000290288">
    <property type="component" value="Unassembled WGS sequence"/>
</dbReference>
<evidence type="ECO:0000313" key="2">
    <source>
        <dbReference type="EMBL" id="RXW18750.1"/>
    </source>
</evidence>
<protein>
    <submittedName>
        <fullName evidence="2">Uncharacterized protein</fullName>
    </submittedName>
</protein>
<evidence type="ECO:0000256" key="1">
    <source>
        <dbReference type="SAM" id="MobiDB-lite"/>
    </source>
</evidence>
<dbReference type="STRING" id="2316362.A0A4Q2DG00"/>
<evidence type="ECO:0000313" key="3">
    <source>
        <dbReference type="Proteomes" id="UP000290288"/>
    </source>
</evidence>
<feature type="compositionally biased region" description="Pro residues" evidence="1">
    <location>
        <begin position="61"/>
        <end position="71"/>
    </location>
</feature>
<name>A0A4Q2DG00_9AGAR</name>
<dbReference type="EMBL" id="SDEE01000244">
    <property type="protein sequence ID" value="RXW18750.1"/>
    <property type="molecule type" value="Genomic_DNA"/>
</dbReference>
<feature type="region of interest" description="Disordered" evidence="1">
    <location>
        <begin position="28"/>
        <end position="239"/>
    </location>
</feature>
<gene>
    <name evidence="2" type="ORF">EST38_g7114</name>
</gene>
<feature type="compositionally biased region" description="Basic and acidic residues" evidence="1">
    <location>
        <begin position="503"/>
        <end position="517"/>
    </location>
</feature>
<keyword evidence="3" id="KW-1185">Reference proteome</keyword>
<feature type="compositionally biased region" description="Basic residues" evidence="1">
    <location>
        <begin position="142"/>
        <end position="157"/>
    </location>
</feature>
<feature type="region of interest" description="Disordered" evidence="1">
    <location>
        <begin position="484"/>
        <end position="517"/>
    </location>
</feature>
<organism evidence="2 3">
    <name type="scientific">Candolleomyces aberdarensis</name>
    <dbReference type="NCBI Taxonomy" id="2316362"/>
    <lineage>
        <taxon>Eukaryota</taxon>
        <taxon>Fungi</taxon>
        <taxon>Dikarya</taxon>
        <taxon>Basidiomycota</taxon>
        <taxon>Agaricomycotina</taxon>
        <taxon>Agaricomycetes</taxon>
        <taxon>Agaricomycetidae</taxon>
        <taxon>Agaricales</taxon>
        <taxon>Agaricineae</taxon>
        <taxon>Psathyrellaceae</taxon>
        <taxon>Candolleomyces</taxon>
    </lineage>
</organism>
<feature type="compositionally biased region" description="Polar residues" evidence="1">
    <location>
        <begin position="576"/>
        <end position="590"/>
    </location>
</feature>
<dbReference type="AlphaFoldDB" id="A0A4Q2DG00"/>